<feature type="active site" description="Proton acceptor" evidence="13">
    <location>
        <position position="75"/>
    </location>
</feature>
<dbReference type="OrthoDB" id="2113341at2759"/>
<feature type="binding site" evidence="14">
    <location>
        <position position="172"/>
    </location>
    <ligand>
        <name>substrate</name>
    </ligand>
</feature>
<feature type="binding site" description="axial binding residue" evidence="15">
    <location>
        <position position="202"/>
    </location>
    <ligand>
        <name>heme b</name>
        <dbReference type="ChEBI" id="CHEBI:60344"/>
    </ligand>
    <ligandPart>
        <name>Fe</name>
        <dbReference type="ChEBI" id="CHEBI:18248"/>
    </ligandPart>
</feature>
<evidence type="ECO:0000256" key="10">
    <source>
        <dbReference type="ARBA" id="ARBA00023157"/>
    </source>
</evidence>
<dbReference type="Gene3D" id="1.10.420.10">
    <property type="entry name" value="Peroxidase, domain 2"/>
    <property type="match status" value="1"/>
</dbReference>
<keyword evidence="8 18" id="KW-0560">Oxidoreductase</keyword>
<feature type="binding site" evidence="15">
    <location>
        <position position="83"/>
    </location>
    <ligand>
        <name>Ca(2+)</name>
        <dbReference type="ChEBI" id="CHEBI:29108"/>
        <label>1</label>
    </ligand>
</feature>
<dbReference type="PRINTS" id="PR00458">
    <property type="entry name" value="PEROXIDASE"/>
</dbReference>
<evidence type="ECO:0000256" key="15">
    <source>
        <dbReference type="PIRSR" id="PIRSR600823-3"/>
    </source>
</evidence>
<dbReference type="GO" id="GO:0006979">
    <property type="term" value="P:response to oxidative stress"/>
    <property type="evidence" value="ECO:0007669"/>
    <property type="project" value="UniProtKB-UniRule"/>
</dbReference>
<dbReference type="FunFam" id="1.10.520.10:FF:000001">
    <property type="entry name" value="Peroxidase"/>
    <property type="match status" value="1"/>
</dbReference>
<evidence type="ECO:0000256" key="1">
    <source>
        <dbReference type="ARBA" id="ARBA00000189"/>
    </source>
</evidence>
<evidence type="ECO:0000256" key="14">
    <source>
        <dbReference type="PIRSR" id="PIRSR600823-2"/>
    </source>
</evidence>
<dbReference type="CDD" id="cd00693">
    <property type="entry name" value="secretory_peroxidase"/>
    <property type="match status" value="1"/>
</dbReference>
<dbReference type="AlphaFoldDB" id="A0A9D4UD86"/>
<dbReference type="EC" id="1.11.1.7" evidence="3 18"/>
<dbReference type="GO" id="GO:0020037">
    <property type="term" value="F:heme binding"/>
    <property type="evidence" value="ECO:0007669"/>
    <property type="project" value="UniProtKB-UniRule"/>
</dbReference>
<evidence type="ECO:0000256" key="7">
    <source>
        <dbReference type="ARBA" id="ARBA00022837"/>
    </source>
</evidence>
<comment type="catalytic activity">
    <reaction evidence="1 18">
        <text>2 a phenolic donor + H2O2 = 2 a phenolic radical donor + 2 H2O</text>
        <dbReference type="Rhea" id="RHEA:56136"/>
        <dbReference type="ChEBI" id="CHEBI:15377"/>
        <dbReference type="ChEBI" id="CHEBI:16240"/>
        <dbReference type="ChEBI" id="CHEBI:139520"/>
        <dbReference type="ChEBI" id="CHEBI:139521"/>
        <dbReference type="EC" id="1.11.1.7"/>
    </reaction>
</comment>
<comment type="function">
    <text evidence="18">Removal of H(2)O(2), oxidation of toxic reductants, biosynthesis and degradation of lignin, suberization, auxin catabolism, response to environmental stresses such as wounding, pathogen attack and oxidative stress.</text>
</comment>
<keyword evidence="5 18" id="KW-0349">Heme</keyword>
<dbReference type="GO" id="GO:0046872">
    <property type="term" value="F:metal ion binding"/>
    <property type="evidence" value="ECO:0007669"/>
    <property type="project" value="UniProtKB-UniRule"/>
</dbReference>
<feature type="binding site" evidence="15">
    <location>
        <position position="262"/>
    </location>
    <ligand>
        <name>Ca(2+)</name>
        <dbReference type="ChEBI" id="CHEBI:29108"/>
        <label>2</label>
    </ligand>
</feature>
<protein>
    <recommendedName>
        <fullName evidence="3 18">Peroxidase</fullName>
        <ecNumber evidence="3 18">1.11.1.7</ecNumber>
    </recommendedName>
</protein>
<feature type="disulfide bond" evidence="17">
    <location>
        <begin position="209"/>
        <end position="241"/>
    </location>
</feature>
<dbReference type="PANTHER" id="PTHR31388:SF5">
    <property type="entry name" value="PEROXIDASE"/>
    <property type="match status" value="1"/>
</dbReference>
<dbReference type="InterPro" id="IPR002016">
    <property type="entry name" value="Haem_peroxidase"/>
</dbReference>
<gene>
    <name evidence="20" type="ORF">GOP47_0020068</name>
</gene>
<evidence type="ECO:0000256" key="16">
    <source>
        <dbReference type="PIRSR" id="PIRSR600823-4"/>
    </source>
</evidence>
<dbReference type="InterPro" id="IPR010255">
    <property type="entry name" value="Haem_peroxidase_sf"/>
</dbReference>
<dbReference type="PROSITE" id="PS00435">
    <property type="entry name" value="PEROXIDASE_1"/>
    <property type="match status" value="1"/>
</dbReference>
<evidence type="ECO:0000256" key="2">
    <source>
        <dbReference type="ARBA" id="ARBA00006873"/>
    </source>
</evidence>
<evidence type="ECO:0000256" key="8">
    <source>
        <dbReference type="ARBA" id="ARBA00023002"/>
    </source>
</evidence>
<sequence>MASRWQNKLQPVMASFILMMMVASMRGDVGVQAQLVADFYDSSCPRVQSLVRSGMRAAVQNETRMAASILRLFFHDCFVQGCDASILLDDTATMQGEKSSFPNANSLRGFEVVDTIKANVESVCPGVVSCADILALAARDAIVLAGGPTWKVLLGRRDSTTASYSLANSNLPSPSEDLSSLISKFQAQGLSTLDLVTLSGAHTIGQARCVNFKDRLYDEDVNNEADPTLDTKYLSQLQSLCPSEGGDDNLSSLDVQTPTRFDVCYYSNLLKNKGLLTSDQELASDNSSTTFSYVQSYTQTPSSFLANFSISMIAMGNIGPLIGTLGQIRTNCHVIN</sequence>
<feature type="binding site" evidence="15">
    <location>
        <position position="76"/>
    </location>
    <ligand>
        <name>Ca(2+)</name>
        <dbReference type="ChEBI" id="CHEBI:29108"/>
        <label>1</label>
    </ligand>
</feature>
<evidence type="ECO:0000256" key="3">
    <source>
        <dbReference type="ARBA" id="ARBA00012313"/>
    </source>
</evidence>
<comment type="similarity">
    <text evidence="18">Belongs to the peroxidase family. Classical plant (class III) peroxidase subfamily.</text>
</comment>
<dbReference type="InterPro" id="IPR019794">
    <property type="entry name" value="Peroxidases_AS"/>
</dbReference>
<evidence type="ECO:0000256" key="4">
    <source>
        <dbReference type="ARBA" id="ARBA00022559"/>
    </source>
</evidence>
<dbReference type="SUPFAM" id="SSF48113">
    <property type="entry name" value="Heme-dependent peroxidases"/>
    <property type="match status" value="1"/>
</dbReference>
<keyword evidence="6 15" id="KW-0479">Metal-binding</keyword>
<evidence type="ECO:0000259" key="19">
    <source>
        <dbReference type="PROSITE" id="PS50873"/>
    </source>
</evidence>
<dbReference type="InterPro" id="IPR000823">
    <property type="entry name" value="Peroxidase_pln"/>
</dbReference>
<dbReference type="PANTHER" id="PTHR31388">
    <property type="entry name" value="PEROXIDASE 72-RELATED"/>
    <property type="match status" value="1"/>
</dbReference>
<dbReference type="PROSITE" id="PS00436">
    <property type="entry name" value="PEROXIDASE_2"/>
    <property type="match status" value="1"/>
</dbReference>
<reference evidence="20" key="1">
    <citation type="submission" date="2021-01" db="EMBL/GenBank/DDBJ databases">
        <title>Adiantum capillus-veneris genome.</title>
        <authorList>
            <person name="Fang Y."/>
            <person name="Liao Q."/>
        </authorList>
    </citation>
    <scope>NUCLEOTIDE SEQUENCE</scope>
    <source>
        <strain evidence="20">H3</strain>
        <tissue evidence="20">Leaf</tissue>
    </source>
</reference>
<comment type="caution">
    <text evidence="20">The sequence shown here is derived from an EMBL/GenBank/DDBJ whole genome shotgun (WGS) entry which is preliminary data.</text>
</comment>
<keyword evidence="9 15" id="KW-0408">Iron</keyword>
<name>A0A9D4UD86_ADICA</name>
<keyword evidence="4 18" id="KW-0575">Peroxidase</keyword>
<feature type="disulfide bond" evidence="17">
    <location>
        <begin position="44"/>
        <end position="124"/>
    </location>
</feature>
<comment type="subcellular location">
    <subcellularLocation>
        <location evidence="18">Secreted</location>
    </subcellularLocation>
</comment>
<dbReference type="GO" id="GO:0005576">
    <property type="term" value="C:extracellular region"/>
    <property type="evidence" value="ECO:0007669"/>
    <property type="project" value="UniProtKB-SubCell"/>
</dbReference>
<feature type="binding site" evidence="15">
    <location>
        <position position="81"/>
    </location>
    <ligand>
        <name>Ca(2+)</name>
        <dbReference type="ChEBI" id="CHEBI:29108"/>
        <label>1</label>
    </ligand>
</feature>
<organism evidence="20 21">
    <name type="scientific">Adiantum capillus-veneris</name>
    <name type="common">Maidenhair fern</name>
    <dbReference type="NCBI Taxonomy" id="13818"/>
    <lineage>
        <taxon>Eukaryota</taxon>
        <taxon>Viridiplantae</taxon>
        <taxon>Streptophyta</taxon>
        <taxon>Embryophyta</taxon>
        <taxon>Tracheophyta</taxon>
        <taxon>Polypodiopsida</taxon>
        <taxon>Polypodiidae</taxon>
        <taxon>Polypodiales</taxon>
        <taxon>Pteridineae</taxon>
        <taxon>Pteridaceae</taxon>
        <taxon>Vittarioideae</taxon>
        <taxon>Adiantum</taxon>
    </lineage>
</organism>
<dbReference type="InterPro" id="IPR033905">
    <property type="entry name" value="Secretory_peroxidase"/>
</dbReference>
<feature type="binding site" evidence="15">
    <location>
        <position position="254"/>
    </location>
    <ligand>
        <name>Ca(2+)</name>
        <dbReference type="ChEBI" id="CHEBI:29108"/>
        <label>2</label>
    </ligand>
</feature>
<keyword evidence="10 17" id="KW-1015">Disulfide bond</keyword>
<evidence type="ECO:0000256" key="6">
    <source>
        <dbReference type="ARBA" id="ARBA00022723"/>
    </source>
</evidence>
<evidence type="ECO:0000256" key="11">
    <source>
        <dbReference type="ARBA" id="ARBA00023180"/>
    </source>
</evidence>
<feature type="signal peptide" evidence="18">
    <location>
        <begin position="1"/>
        <end position="27"/>
    </location>
</feature>
<dbReference type="EMBL" id="JABFUD020000019">
    <property type="protein sequence ID" value="KAI5065373.1"/>
    <property type="molecule type" value="Genomic_DNA"/>
</dbReference>
<keyword evidence="18" id="KW-0964">Secreted</keyword>
<feature type="binding site" evidence="15">
    <location>
        <position position="203"/>
    </location>
    <ligand>
        <name>Ca(2+)</name>
        <dbReference type="ChEBI" id="CHEBI:29108"/>
        <label>2</label>
    </ligand>
</feature>
<evidence type="ECO:0000256" key="9">
    <source>
        <dbReference type="ARBA" id="ARBA00023004"/>
    </source>
</evidence>
<keyword evidence="11" id="KW-0325">Glycoprotein</keyword>
<dbReference type="InterPro" id="IPR019793">
    <property type="entry name" value="Peroxidases_heam-ligand_BS"/>
</dbReference>
<keyword evidence="21" id="KW-1185">Reference proteome</keyword>
<dbReference type="GO" id="GO:0042744">
    <property type="term" value="P:hydrogen peroxide catabolic process"/>
    <property type="evidence" value="ECO:0007669"/>
    <property type="project" value="UniProtKB-KW"/>
</dbReference>
<feature type="chain" id="PRO_5039747050" description="Peroxidase" evidence="18">
    <location>
        <begin position="28"/>
        <end position="336"/>
    </location>
</feature>
<feature type="binding site" evidence="15">
    <location>
        <position position="85"/>
    </location>
    <ligand>
        <name>Ca(2+)</name>
        <dbReference type="ChEBI" id="CHEBI:29108"/>
        <label>1</label>
    </ligand>
</feature>
<dbReference type="Pfam" id="PF00141">
    <property type="entry name" value="peroxidase"/>
    <property type="match status" value="1"/>
</dbReference>
<feature type="disulfide bond" evidence="17">
    <location>
        <begin position="77"/>
        <end position="82"/>
    </location>
</feature>
<evidence type="ECO:0000256" key="17">
    <source>
        <dbReference type="PIRSR" id="PIRSR600823-5"/>
    </source>
</evidence>
<dbReference type="FunFam" id="1.10.420.10:FF:000001">
    <property type="entry name" value="Peroxidase"/>
    <property type="match status" value="1"/>
</dbReference>
<keyword evidence="18" id="KW-0732">Signal</keyword>
<evidence type="ECO:0000256" key="13">
    <source>
        <dbReference type="PIRSR" id="PIRSR600823-1"/>
    </source>
</evidence>
<proteinExistence type="inferred from homology"/>
<dbReference type="PRINTS" id="PR00461">
    <property type="entry name" value="PLPEROXIDASE"/>
</dbReference>
<evidence type="ECO:0000313" key="21">
    <source>
        <dbReference type="Proteomes" id="UP000886520"/>
    </source>
</evidence>
<comment type="similarity">
    <text evidence="2">Belongs to the peroxidase family. Ascorbate peroxidase subfamily.</text>
</comment>
<evidence type="ECO:0000256" key="18">
    <source>
        <dbReference type="RuleBase" id="RU362060"/>
    </source>
</evidence>
<feature type="binding site" evidence="15">
    <location>
        <position position="97"/>
    </location>
    <ligand>
        <name>Ca(2+)</name>
        <dbReference type="ChEBI" id="CHEBI:29108"/>
        <label>1</label>
    </ligand>
</feature>
<evidence type="ECO:0000313" key="20">
    <source>
        <dbReference type="EMBL" id="KAI5065373.1"/>
    </source>
</evidence>
<evidence type="ECO:0000256" key="5">
    <source>
        <dbReference type="ARBA" id="ARBA00022617"/>
    </source>
</evidence>
<accession>A0A9D4UD86</accession>
<feature type="site" description="Transition state stabilizer" evidence="16">
    <location>
        <position position="71"/>
    </location>
</feature>
<dbReference type="Gene3D" id="1.10.520.10">
    <property type="match status" value="1"/>
</dbReference>
<feature type="disulfide bond" evidence="17">
    <location>
        <begin position="130"/>
        <end position="332"/>
    </location>
</feature>
<dbReference type="PROSITE" id="PS50873">
    <property type="entry name" value="PEROXIDASE_4"/>
    <property type="match status" value="1"/>
</dbReference>
<comment type="cofactor">
    <cofactor evidence="15 18">
        <name>Ca(2+)</name>
        <dbReference type="ChEBI" id="CHEBI:29108"/>
    </cofactor>
    <text evidence="15 18">Binds 2 calcium ions per subunit.</text>
</comment>
<dbReference type="Proteomes" id="UP000886520">
    <property type="component" value="Chromosome 19"/>
</dbReference>
<dbReference type="GO" id="GO:0140825">
    <property type="term" value="F:lactoperoxidase activity"/>
    <property type="evidence" value="ECO:0007669"/>
    <property type="project" value="UniProtKB-EC"/>
</dbReference>
<feature type="binding site" evidence="15">
    <location>
        <position position="79"/>
    </location>
    <ligand>
        <name>Ca(2+)</name>
        <dbReference type="ChEBI" id="CHEBI:29108"/>
        <label>1</label>
    </ligand>
</feature>
<comment type="cofactor">
    <cofactor evidence="15 18">
        <name>heme b</name>
        <dbReference type="ChEBI" id="CHEBI:60344"/>
    </cofactor>
    <text evidence="15 18">Binds 1 heme b (iron(II)-protoporphyrin IX) group per subunit.</text>
</comment>
<evidence type="ECO:0000256" key="12">
    <source>
        <dbReference type="ARBA" id="ARBA00023324"/>
    </source>
</evidence>
<keyword evidence="7 15" id="KW-0106">Calcium</keyword>
<feature type="domain" description="Plant heme peroxidase family profile" evidence="19">
    <location>
        <begin position="34"/>
        <end position="336"/>
    </location>
</feature>
<feature type="binding site" evidence="15">
    <location>
        <position position="257"/>
    </location>
    <ligand>
        <name>Ca(2+)</name>
        <dbReference type="ChEBI" id="CHEBI:29108"/>
        <label>2</label>
    </ligand>
</feature>
<keyword evidence="12 18" id="KW-0376">Hydrogen peroxide</keyword>